<dbReference type="InterPro" id="IPR036736">
    <property type="entry name" value="ACP-like_sf"/>
</dbReference>
<evidence type="ECO:0000256" key="2">
    <source>
        <dbReference type="ARBA" id="ARBA00022450"/>
    </source>
</evidence>
<dbReference type="NCBIfam" id="TIGR01720">
    <property type="entry name" value="NRPS-para261"/>
    <property type="match status" value="1"/>
</dbReference>
<dbReference type="PANTHER" id="PTHR45527:SF1">
    <property type="entry name" value="FATTY ACID SYNTHASE"/>
    <property type="match status" value="1"/>
</dbReference>
<dbReference type="InterPro" id="IPR023213">
    <property type="entry name" value="CAT-like_dom_sf"/>
</dbReference>
<dbReference type="InterPro" id="IPR006162">
    <property type="entry name" value="Ppantetheine_attach_site"/>
</dbReference>
<dbReference type="PROSITE" id="PS50075">
    <property type="entry name" value="CARRIER"/>
    <property type="match status" value="2"/>
</dbReference>
<keyword evidence="3" id="KW-0597">Phosphoprotein</keyword>
<dbReference type="InterPro" id="IPR000873">
    <property type="entry name" value="AMP-dep_synth/lig_dom"/>
</dbReference>
<dbReference type="Pfam" id="PF13193">
    <property type="entry name" value="AMP-binding_C"/>
    <property type="match status" value="1"/>
</dbReference>
<dbReference type="GO" id="GO:0031177">
    <property type="term" value="F:phosphopantetheine binding"/>
    <property type="evidence" value="ECO:0007669"/>
    <property type="project" value="TreeGrafter"/>
</dbReference>
<dbReference type="PRINTS" id="PR00154">
    <property type="entry name" value="AMPBINDING"/>
</dbReference>
<dbReference type="InterPro" id="IPR001242">
    <property type="entry name" value="Condensation_dom"/>
</dbReference>
<comment type="caution">
    <text evidence="6">The sequence shown here is derived from an EMBL/GenBank/DDBJ whole genome shotgun (WGS) entry which is preliminary data.</text>
</comment>
<evidence type="ECO:0000256" key="4">
    <source>
        <dbReference type="ARBA" id="ARBA00022737"/>
    </source>
</evidence>
<proteinExistence type="predicted"/>
<reference evidence="6 7" key="1">
    <citation type="submission" date="2020-08" db="EMBL/GenBank/DDBJ databases">
        <title>Genomic Encyclopedia of Type Strains, Phase IV (KMG-V): Genome sequencing to study the core and pangenomes of soil and plant-associated prokaryotes.</title>
        <authorList>
            <person name="Whitman W."/>
        </authorList>
    </citation>
    <scope>NUCLEOTIDE SEQUENCE [LARGE SCALE GENOMIC DNA]</scope>
    <source>
        <strain evidence="6 7">MP7CTX6</strain>
    </source>
</reference>
<dbReference type="Pfam" id="PF00550">
    <property type="entry name" value="PP-binding"/>
    <property type="match status" value="2"/>
</dbReference>
<dbReference type="Gene3D" id="1.10.1200.10">
    <property type="entry name" value="ACP-like"/>
    <property type="match status" value="2"/>
</dbReference>
<dbReference type="Gene3D" id="2.30.38.10">
    <property type="entry name" value="Luciferase, Domain 3"/>
    <property type="match status" value="1"/>
</dbReference>
<dbReference type="GO" id="GO:0005737">
    <property type="term" value="C:cytoplasm"/>
    <property type="evidence" value="ECO:0007669"/>
    <property type="project" value="TreeGrafter"/>
</dbReference>
<evidence type="ECO:0000256" key="3">
    <source>
        <dbReference type="ARBA" id="ARBA00022553"/>
    </source>
</evidence>
<gene>
    <name evidence="6" type="ORF">HDE69_003553</name>
</gene>
<comment type="cofactor">
    <cofactor evidence="1">
        <name>pantetheine 4'-phosphate</name>
        <dbReference type="ChEBI" id="CHEBI:47942"/>
    </cofactor>
</comment>
<evidence type="ECO:0000259" key="5">
    <source>
        <dbReference type="PROSITE" id="PS50075"/>
    </source>
</evidence>
<dbReference type="InterPro" id="IPR020845">
    <property type="entry name" value="AMP-binding_CS"/>
</dbReference>
<dbReference type="CDD" id="cd19531">
    <property type="entry name" value="LCL_NRPS-like"/>
    <property type="match status" value="1"/>
</dbReference>
<organism evidence="6 7">
    <name type="scientific">Pedobacter cryoconitis</name>
    <dbReference type="NCBI Taxonomy" id="188932"/>
    <lineage>
        <taxon>Bacteria</taxon>
        <taxon>Pseudomonadati</taxon>
        <taxon>Bacteroidota</taxon>
        <taxon>Sphingobacteriia</taxon>
        <taxon>Sphingobacteriales</taxon>
        <taxon>Sphingobacteriaceae</taxon>
        <taxon>Pedobacter</taxon>
    </lineage>
</organism>
<dbReference type="Gene3D" id="3.30.559.10">
    <property type="entry name" value="Chloramphenicol acetyltransferase-like domain"/>
    <property type="match status" value="2"/>
</dbReference>
<feature type="domain" description="Carrier" evidence="5">
    <location>
        <begin position="573"/>
        <end position="648"/>
    </location>
</feature>
<dbReference type="RefSeq" id="WP_183868389.1">
    <property type="nucleotide sequence ID" value="NZ_JACHCF010000008.1"/>
</dbReference>
<dbReference type="PROSITE" id="PS00012">
    <property type="entry name" value="PHOSPHOPANTETHEINE"/>
    <property type="match status" value="1"/>
</dbReference>
<keyword evidence="4" id="KW-0677">Repeat</keyword>
<dbReference type="Gene3D" id="3.40.50.12780">
    <property type="entry name" value="N-terminal domain of ligase-like"/>
    <property type="match status" value="1"/>
</dbReference>
<name>A0A7W9DKS0_9SPHI</name>
<dbReference type="InterPro" id="IPR020459">
    <property type="entry name" value="AMP-binding"/>
</dbReference>
<evidence type="ECO:0000256" key="1">
    <source>
        <dbReference type="ARBA" id="ARBA00001957"/>
    </source>
</evidence>
<dbReference type="GO" id="GO:0043041">
    <property type="term" value="P:amino acid activation for nonribosomal peptide biosynthetic process"/>
    <property type="evidence" value="ECO:0007669"/>
    <property type="project" value="TreeGrafter"/>
</dbReference>
<dbReference type="PROSITE" id="PS00455">
    <property type="entry name" value="AMP_BINDING"/>
    <property type="match status" value="2"/>
</dbReference>
<dbReference type="GO" id="GO:0003824">
    <property type="term" value="F:catalytic activity"/>
    <property type="evidence" value="ECO:0007669"/>
    <property type="project" value="InterPro"/>
</dbReference>
<evidence type="ECO:0000313" key="6">
    <source>
        <dbReference type="EMBL" id="MBB5622478.1"/>
    </source>
</evidence>
<feature type="domain" description="Carrier" evidence="5">
    <location>
        <begin position="1611"/>
        <end position="1685"/>
    </location>
</feature>
<dbReference type="InterPro" id="IPR009081">
    <property type="entry name" value="PP-bd_ACP"/>
</dbReference>
<accession>A0A7W9DKS0</accession>
<dbReference type="GO" id="GO:0044550">
    <property type="term" value="P:secondary metabolite biosynthetic process"/>
    <property type="evidence" value="ECO:0007669"/>
    <property type="project" value="TreeGrafter"/>
</dbReference>
<dbReference type="Gene3D" id="3.30.300.30">
    <property type="match status" value="2"/>
</dbReference>
<dbReference type="NCBIfam" id="TIGR01733">
    <property type="entry name" value="AA-adenyl-dom"/>
    <property type="match status" value="1"/>
</dbReference>
<dbReference type="Pfam" id="PF00668">
    <property type="entry name" value="Condensation"/>
    <property type="match status" value="2"/>
</dbReference>
<dbReference type="Gene3D" id="3.40.50.980">
    <property type="match status" value="2"/>
</dbReference>
<dbReference type="InterPro" id="IPR045851">
    <property type="entry name" value="AMP-bd_C_sf"/>
</dbReference>
<protein>
    <submittedName>
        <fullName evidence="6">Surfactin family lipopeptide synthetase A</fullName>
    </submittedName>
</protein>
<dbReference type="InterPro" id="IPR010060">
    <property type="entry name" value="NRPS_synth"/>
</dbReference>
<dbReference type="SUPFAM" id="SSF52777">
    <property type="entry name" value="CoA-dependent acyltransferases"/>
    <property type="match status" value="4"/>
</dbReference>
<keyword evidence="2" id="KW-0596">Phosphopantetheine</keyword>
<dbReference type="InterPro" id="IPR025110">
    <property type="entry name" value="AMP-bd_C"/>
</dbReference>
<dbReference type="Gene3D" id="3.30.559.30">
    <property type="entry name" value="Nonribosomal peptide synthetase, condensation domain"/>
    <property type="match status" value="2"/>
</dbReference>
<dbReference type="PANTHER" id="PTHR45527">
    <property type="entry name" value="NONRIBOSOMAL PEPTIDE SYNTHETASE"/>
    <property type="match status" value="1"/>
</dbReference>
<sequence length="2141" mass="241149">MLTNLIAVFEQRKNTENKGITFIDGGNTEVFLSYGQLYNSSLKALHNLQEMGLKPGNELVFQIDSNRTFIIVFWACILGGIIPVPLSVGQNEEHKKKLFNIWPVLNNPYLVIHADNLKRLTELAEKDYENLFADIAGRIINETVVLAEGPDGKIHDVKENDIAFIQFSSGSTGNPKGVMVTHKNLVTNINAISKAGSYTTNDAMISWMPLTHDMGLIGFHLNPLFAGMNQYLIPTNLFIRRPGLWLDKASQYQTTVLCSPNFGYSYILKNCITEAPQNWDLSKVRLIFNGAEPVSVKLCHEFLANMLPYGLKTAAMCPVYGLAEATLAVTIPHMDDEVNWVDLDRNKLNPGNHISYVNPEDAASFVNVGKPVSDCSVRIADEDNNQVADLTIGHIQIKGDNVTQGYYNNPIETSKILVADGWLKTGDLGFFKDGSLYITGRAKDIIFINGQNFYPHDIEAVAEEIPGVGLNKMVVTGYFNPDTQRDETVAFIFHRGSLESFMPVYKKAAALINSRAGFMADHIIPVKNIPRTTSGKLQRFVLRDQFNKGVFDEVKVKIQELSEEVTMDTGLTEIHTGIAARVAKIWSDVLKTDMTSSTADFFKMGGNSLKAAQLSMKCLKEFKVELPIQKIYEKPTIQMMALEITQLEEQSYEPIAITAAAGIYPASSVQKRLYYLWELDRTSVAYNIPLALKLSGKIDAAQLQACTTELIKRHDALRMNFELQEDPGFRVHEQLEFEIGTLEITGSAEIDLTLKALVRPFNLNTGALFNITLVTAGLEQYLFFDFHHIISDGISIYNFITELFSLYGGNDVVKPSIQYKDYAAWEKGLLKDTNHLADQYWREQLKGEIPVLELPLDTQRPAVFNKKGSKIEFELSEETTLKLKEFAAQHQCTLHVLLFAVYNVLLAKYTGQEDLMTGIPVSGRHHPDLQQMQGVFVNSLALRTQIKGTETFSSFLQEVNQQMKNALKHQDYVFDDLIQLISGKQHDASRNKLFDTMFIYQNMGLPAVQNQDFTYERYFFDPGFSKYDLSMEVFEYGQAIVYGVEYATSLFKKETILQFADSFQNLVKQIITTADTEIAALSVLKTNELEFYAERFSELKADYPATQKIHQLFEDQAVKTPEAIAIEFDGITMTYQQLNDSANRLANYLHKKDARPGSIIAVLQQRSPEMIISILAILKTGAAYLPVAIDLPESRISYLLTNSQCKFGLTDCSGTQKRFSELIDIEMVLVNELDLSIFSNQQPIHSKKSNDLAYVIYTSGTTGNPKGVMVEHKSLVNYIFWAAKSYVGAEKSTFPLFTSVSFDLTVTSIFTPLITGNKILIYKDDLCLEEIIGSNQSDIIKLTPSHLKLILESNLLNSKSSIRRFIVGGEDLDVKLVKDLFTQMGHDIEIFNEYGPTEATVGCMIYKADPDTDLSYVPIGIPANNNRIYILDQYLKPVATGVHGEIYIAGDGLARGYLFNEELTVEKFITDPFVKGQKMYKTGDIAKQLPDGNIVYIGRHDLQVKLNGYRIELQEIEKHLTAYRAVSFAVVTLITTAQNQKVLCAYYISRDLSEPVSDDDLRNHLAGKLPHYMIPVYFVQLDEIPLTQNGKVNFAALPEPGHSKQTIPTKRAQSEVEEISLVIWEEVLGAEGLTVYDNFFELGGDSIKAVQIVSRLYNQGISLNVKDILTYHTIASISAKAVMVLADQYEQEPVQGKKTLSPIESWFFTQDFENPAYFNQSILLKLNRELDLSLLEKAFVKLVEQHDGLRMNYDADQKELFFNSSHLAENFIVERLETTAATFVSACEMIKGSFDIQKDLLFKAALFTDAAGDEKLFLTAHHLLVDGLSWRILLEDLYNFYHALLNGETITIAKTASLKDWQTALAEYASSDEIKEEEAHWSALAERKFEIPVESETTDWSAENALKIRRVLDEKNTAFLLKEAHHIYQTDVPVLLNTALALTLKEWTLQHTFIIEQENHGRHLDGLNLSRTLGWFTAMYPVKIELISGSLNEQIKSVKEQLASTPGKGLGYGVRKYSSAPDLTPAQQTEIRFNYLGQFDKELNNDLFSYSSQSTGRDTDPVNKMTAKLELNCMVVAGGLSAELTYNQKAHQESTMNWFMELFFSKLESILYHIKNEDEQHFTPSDFDAVTLDQEELDSLF</sequence>
<dbReference type="SUPFAM" id="SSF47336">
    <property type="entry name" value="ACP-like"/>
    <property type="match status" value="2"/>
</dbReference>
<evidence type="ECO:0000313" key="7">
    <source>
        <dbReference type="Proteomes" id="UP000537718"/>
    </source>
</evidence>
<dbReference type="Pfam" id="PF00501">
    <property type="entry name" value="AMP-binding"/>
    <property type="match status" value="2"/>
</dbReference>
<dbReference type="InterPro" id="IPR042099">
    <property type="entry name" value="ANL_N_sf"/>
</dbReference>
<dbReference type="InterPro" id="IPR010071">
    <property type="entry name" value="AA_adenyl_dom"/>
</dbReference>
<dbReference type="EMBL" id="JACHCF010000008">
    <property type="protein sequence ID" value="MBB5622478.1"/>
    <property type="molecule type" value="Genomic_DNA"/>
</dbReference>
<dbReference type="SUPFAM" id="SSF56801">
    <property type="entry name" value="Acetyl-CoA synthetase-like"/>
    <property type="match status" value="2"/>
</dbReference>
<dbReference type="Proteomes" id="UP000537718">
    <property type="component" value="Unassembled WGS sequence"/>
</dbReference>
<dbReference type="FunFam" id="3.40.50.980:FF:000001">
    <property type="entry name" value="Non-ribosomal peptide synthetase"/>
    <property type="match status" value="1"/>
</dbReference>